<evidence type="ECO:0000313" key="2">
    <source>
        <dbReference type="EMBL" id="QNG53688.1"/>
    </source>
</evidence>
<feature type="transmembrane region" description="Helical" evidence="1">
    <location>
        <begin position="124"/>
        <end position="145"/>
    </location>
</feature>
<dbReference type="EMBL" id="CP060131">
    <property type="protein sequence ID" value="QNG53688.1"/>
    <property type="molecule type" value="Genomic_DNA"/>
</dbReference>
<feature type="transmembrane region" description="Helical" evidence="1">
    <location>
        <begin position="52"/>
        <end position="70"/>
    </location>
</feature>
<reference evidence="2 3" key="1">
    <citation type="submission" date="2020-08" db="EMBL/GenBank/DDBJ databases">
        <authorList>
            <person name="Mo P."/>
        </authorList>
    </citation>
    <scope>NUCLEOTIDE SEQUENCE [LARGE SCALE GENOMIC DNA]</scope>
    <source>
        <strain evidence="2 3">CGMCC 4.1532</strain>
    </source>
</reference>
<dbReference type="Proteomes" id="UP000515728">
    <property type="component" value="Chromosome"/>
</dbReference>
<keyword evidence="1" id="KW-1133">Transmembrane helix</keyword>
<protein>
    <submittedName>
        <fullName evidence="2">Uncharacterized protein</fullName>
    </submittedName>
</protein>
<keyword evidence="1" id="KW-0812">Transmembrane</keyword>
<sequence>MPTARNAEREYAWNWFALHSGQRMQLVNFWLVAISFLGAAYVQARIGNLRGIAAGIAMAGMIASVSFSLLDERTRRLIDVAEDALRGLEVTQGEQADAGDICVGARLVVDAGQARRSRLYSYRVIIQGLQYAVAALFAAATVLAFV</sequence>
<name>A0A7G7MLM7_9PSEU</name>
<organism evidence="2 3">
    <name type="scientific">Pseudonocardia petroleophila</name>
    <dbReference type="NCBI Taxonomy" id="37331"/>
    <lineage>
        <taxon>Bacteria</taxon>
        <taxon>Bacillati</taxon>
        <taxon>Actinomycetota</taxon>
        <taxon>Actinomycetes</taxon>
        <taxon>Pseudonocardiales</taxon>
        <taxon>Pseudonocardiaceae</taxon>
        <taxon>Pseudonocardia</taxon>
    </lineage>
</organism>
<feature type="transmembrane region" description="Helical" evidence="1">
    <location>
        <begin position="26"/>
        <end position="46"/>
    </location>
</feature>
<gene>
    <name evidence="2" type="ORF">H6H00_07020</name>
</gene>
<keyword evidence="3" id="KW-1185">Reference proteome</keyword>
<dbReference type="KEGG" id="ppel:H6H00_07020"/>
<dbReference type="AlphaFoldDB" id="A0A7G7MLM7"/>
<keyword evidence="1" id="KW-0472">Membrane</keyword>
<proteinExistence type="predicted"/>
<evidence type="ECO:0000313" key="3">
    <source>
        <dbReference type="Proteomes" id="UP000515728"/>
    </source>
</evidence>
<evidence type="ECO:0000256" key="1">
    <source>
        <dbReference type="SAM" id="Phobius"/>
    </source>
</evidence>
<accession>A0A7G7MLM7</accession>
<dbReference type="RefSeq" id="WP_185720515.1">
    <property type="nucleotide sequence ID" value="NZ_BAAAWI010000001.1"/>
</dbReference>